<evidence type="ECO:0000256" key="7">
    <source>
        <dbReference type="ARBA" id="ARBA00022801"/>
    </source>
</evidence>
<dbReference type="EMBL" id="MRCC01000014">
    <property type="protein sequence ID" value="OKH24036.1"/>
    <property type="molecule type" value="Genomic_DNA"/>
</dbReference>
<comment type="caution">
    <text evidence="10">The sequence shown here is derived from an EMBL/GenBank/DDBJ whole genome shotgun (WGS) entry which is preliminary data.</text>
</comment>
<dbReference type="Proteomes" id="UP000185984">
    <property type="component" value="Unassembled WGS sequence"/>
</dbReference>
<evidence type="ECO:0000256" key="6">
    <source>
        <dbReference type="ARBA" id="ARBA00022759"/>
    </source>
</evidence>
<proteinExistence type="inferred from homology"/>
<evidence type="ECO:0000256" key="1">
    <source>
        <dbReference type="ARBA" id="ARBA00010875"/>
    </source>
</evidence>
<keyword evidence="4 9" id="KW-0540">Nuclease</keyword>
<dbReference type="SUPFAM" id="SSF55486">
    <property type="entry name" value="Metalloproteases ('zincins'), catalytic domain"/>
    <property type="match status" value="1"/>
</dbReference>
<dbReference type="GO" id="GO:0006364">
    <property type="term" value="P:rRNA processing"/>
    <property type="evidence" value="ECO:0007669"/>
    <property type="project" value="UniProtKB-UniRule"/>
</dbReference>
<keyword evidence="3 9" id="KW-0698">rRNA processing</keyword>
<keyword evidence="9" id="KW-0963">Cytoplasm</keyword>
<comment type="function">
    <text evidence="9">Single strand-specific metallo-endoribonuclease involved in late-stage 70S ribosome quality control and in maturation of the 3' terminus of the 16S rRNA.</text>
</comment>
<feature type="binding site" evidence="9">
    <location>
        <position position="144"/>
    </location>
    <ligand>
        <name>Zn(2+)</name>
        <dbReference type="ChEBI" id="CHEBI:29105"/>
        <note>catalytic</note>
    </ligand>
</feature>
<dbReference type="GO" id="GO:0004222">
    <property type="term" value="F:metalloendopeptidase activity"/>
    <property type="evidence" value="ECO:0007669"/>
    <property type="project" value="InterPro"/>
</dbReference>
<sequence>MQVEINVENCFLDSPTAKDLLVNQQVNSNFIAIETWEAWFACWIESLQKYLPPALGYELSLRLTDDAEIQVLNAQYRQQNKPTDVLAFAALETNFPLPSEMRSRLPLYLGDIVISVDTAARQANQQNHSLTIELAWLAAHGLLHLLGWDHPDDDSLNQMLNEQTHLLNKVNLVVM</sequence>
<dbReference type="Pfam" id="PF02130">
    <property type="entry name" value="YbeY"/>
    <property type="match status" value="1"/>
</dbReference>
<evidence type="ECO:0000256" key="8">
    <source>
        <dbReference type="ARBA" id="ARBA00022833"/>
    </source>
</evidence>
<name>A0A1U7HKC3_9CHRO</name>
<dbReference type="GO" id="GO:0005737">
    <property type="term" value="C:cytoplasm"/>
    <property type="evidence" value="ECO:0007669"/>
    <property type="project" value="UniProtKB-SubCell"/>
</dbReference>
<evidence type="ECO:0000256" key="4">
    <source>
        <dbReference type="ARBA" id="ARBA00022722"/>
    </source>
</evidence>
<evidence type="ECO:0000256" key="2">
    <source>
        <dbReference type="ARBA" id="ARBA00022517"/>
    </source>
</evidence>
<evidence type="ECO:0000256" key="5">
    <source>
        <dbReference type="ARBA" id="ARBA00022723"/>
    </source>
</evidence>
<protein>
    <recommendedName>
        <fullName evidence="9">Endoribonuclease YbeY</fullName>
        <ecNumber evidence="9">3.1.-.-</ecNumber>
    </recommendedName>
</protein>
<comment type="subcellular location">
    <subcellularLocation>
        <location evidence="9">Cytoplasm</location>
    </subcellularLocation>
</comment>
<dbReference type="InterPro" id="IPR023091">
    <property type="entry name" value="MetalPrtase_cat_dom_sf_prd"/>
</dbReference>
<organism evidence="10 11">
    <name type="scientific">Chroogloeocystis siderophila 5.2 s.c.1</name>
    <dbReference type="NCBI Taxonomy" id="247279"/>
    <lineage>
        <taxon>Bacteria</taxon>
        <taxon>Bacillati</taxon>
        <taxon>Cyanobacteriota</taxon>
        <taxon>Cyanophyceae</taxon>
        <taxon>Oscillatoriophycideae</taxon>
        <taxon>Chroococcales</taxon>
        <taxon>Chroococcaceae</taxon>
        <taxon>Chroogloeocystis</taxon>
    </lineage>
</organism>
<evidence type="ECO:0000313" key="10">
    <source>
        <dbReference type="EMBL" id="OKH24036.1"/>
    </source>
</evidence>
<dbReference type="GO" id="GO:0004521">
    <property type="term" value="F:RNA endonuclease activity"/>
    <property type="evidence" value="ECO:0007669"/>
    <property type="project" value="UniProtKB-UniRule"/>
</dbReference>
<dbReference type="Gene3D" id="3.40.390.30">
    <property type="entry name" value="Metalloproteases ('zincins'), catalytic domain"/>
    <property type="match status" value="1"/>
</dbReference>
<feature type="binding site" evidence="9">
    <location>
        <position position="140"/>
    </location>
    <ligand>
        <name>Zn(2+)</name>
        <dbReference type="ChEBI" id="CHEBI:29105"/>
        <note>catalytic</note>
    </ligand>
</feature>
<keyword evidence="5 9" id="KW-0479">Metal-binding</keyword>
<dbReference type="InterPro" id="IPR002036">
    <property type="entry name" value="YbeY"/>
</dbReference>
<evidence type="ECO:0000256" key="3">
    <source>
        <dbReference type="ARBA" id="ARBA00022552"/>
    </source>
</evidence>
<dbReference type="NCBIfam" id="TIGR00043">
    <property type="entry name" value="rRNA maturation RNase YbeY"/>
    <property type="match status" value="1"/>
</dbReference>
<keyword evidence="2 9" id="KW-0690">Ribosome biogenesis</keyword>
<keyword evidence="8 9" id="KW-0862">Zinc</keyword>
<accession>A0A1U7HKC3</accession>
<keyword evidence="11" id="KW-1185">Reference proteome</keyword>
<dbReference type="GO" id="GO:0008270">
    <property type="term" value="F:zinc ion binding"/>
    <property type="evidence" value="ECO:0007669"/>
    <property type="project" value="UniProtKB-UniRule"/>
</dbReference>
<dbReference type="InterPro" id="IPR020549">
    <property type="entry name" value="YbeY_CS"/>
</dbReference>
<keyword evidence="6 9" id="KW-0255">Endonuclease</keyword>
<feature type="binding site" evidence="9">
    <location>
        <position position="150"/>
    </location>
    <ligand>
        <name>Zn(2+)</name>
        <dbReference type="ChEBI" id="CHEBI:29105"/>
        <note>catalytic</note>
    </ligand>
</feature>
<dbReference type="EC" id="3.1.-.-" evidence="9"/>
<dbReference type="PROSITE" id="PS01306">
    <property type="entry name" value="UPF0054"/>
    <property type="match status" value="1"/>
</dbReference>
<reference evidence="10 11" key="1">
    <citation type="submission" date="2016-11" db="EMBL/GenBank/DDBJ databases">
        <title>Draft Genome Sequences of Nine Cyanobacterial Strains from Diverse Habitats.</title>
        <authorList>
            <person name="Zhu T."/>
            <person name="Hou S."/>
            <person name="Lu X."/>
            <person name="Hess W.R."/>
        </authorList>
    </citation>
    <scope>NUCLEOTIDE SEQUENCE [LARGE SCALE GENOMIC DNA]</scope>
    <source>
        <strain evidence="10 11">5.2 s.c.1</strain>
    </source>
</reference>
<dbReference type="STRING" id="247279.NIES1031_16790"/>
<evidence type="ECO:0000313" key="11">
    <source>
        <dbReference type="Proteomes" id="UP000185984"/>
    </source>
</evidence>
<evidence type="ECO:0000256" key="9">
    <source>
        <dbReference type="HAMAP-Rule" id="MF_00009"/>
    </source>
</evidence>
<keyword evidence="7 9" id="KW-0378">Hydrolase</keyword>
<dbReference type="OrthoDB" id="9807740at2"/>
<comment type="similarity">
    <text evidence="1 9">Belongs to the endoribonuclease YbeY family.</text>
</comment>
<dbReference type="PANTHER" id="PTHR46986:SF1">
    <property type="entry name" value="ENDORIBONUCLEASE YBEY, CHLOROPLASTIC"/>
    <property type="match status" value="1"/>
</dbReference>
<comment type="cofactor">
    <cofactor evidence="9">
        <name>Zn(2+)</name>
        <dbReference type="ChEBI" id="CHEBI:29105"/>
    </cofactor>
    <text evidence="9">Binds 1 zinc ion.</text>
</comment>
<dbReference type="AlphaFoldDB" id="A0A1U7HKC3"/>
<dbReference type="PANTHER" id="PTHR46986">
    <property type="entry name" value="ENDORIBONUCLEASE YBEY, CHLOROPLASTIC"/>
    <property type="match status" value="1"/>
</dbReference>
<dbReference type="HAMAP" id="MF_00009">
    <property type="entry name" value="Endoribonucl_YbeY"/>
    <property type="match status" value="1"/>
</dbReference>
<gene>
    <name evidence="9" type="primary">ybeY</name>
    <name evidence="10" type="ORF">NIES1031_16790</name>
</gene>